<dbReference type="EMBL" id="QXFV01003228">
    <property type="protein sequence ID" value="KAE8978692.1"/>
    <property type="molecule type" value="Genomic_DNA"/>
</dbReference>
<accession>A0A6A3IB23</accession>
<reference evidence="1 2" key="1">
    <citation type="submission" date="2018-09" db="EMBL/GenBank/DDBJ databases">
        <title>Genomic investigation of the strawberry pathogen Phytophthora fragariae indicates pathogenicity is determined by transcriptional variation in three key races.</title>
        <authorList>
            <person name="Adams T.M."/>
            <person name="Armitage A.D."/>
            <person name="Sobczyk M.K."/>
            <person name="Bates H.J."/>
            <person name="Dunwell J.M."/>
            <person name="Nellist C.F."/>
            <person name="Harrison R.J."/>
        </authorList>
    </citation>
    <scope>NUCLEOTIDE SEQUENCE [LARGE SCALE GENOMIC DNA]</scope>
    <source>
        <strain evidence="1 2">SCRP249</strain>
    </source>
</reference>
<proteinExistence type="predicted"/>
<evidence type="ECO:0000313" key="2">
    <source>
        <dbReference type="Proteomes" id="UP000429607"/>
    </source>
</evidence>
<gene>
    <name evidence="1" type="ORF">PR001_g24772</name>
</gene>
<evidence type="ECO:0000313" key="1">
    <source>
        <dbReference type="EMBL" id="KAE8978692.1"/>
    </source>
</evidence>
<dbReference type="Proteomes" id="UP000429607">
    <property type="component" value="Unassembled WGS sequence"/>
</dbReference>
<organism evidence="1 2">
    <name type="scientific">Phytophthora rubi</name>
    <dbReference type="NCBI Taxonomy" id="129364"/>
    <lineage>
        <taxon>Eukaryota</taxon>
        <taxon>Sar</taxon>
        <taxon>Stramenopiles</taxon>
        <taxon>Oomycota</taxon>
        <taxon>Peronosporomycetes</taxon>
        <taxon>Peronosporales</taxon>
        <taxon>Peronosporaceae</taxon>
        <taxon>Phytophthora</taxon>
    </lineage>
</organism>
<comment type="caution">
    <text evidence="1">The sequence shown here is derived from an EMBL/GenBank/DDBJ whole genome shotgun (WGS) entry which is preliminary data.</text>
</comment>
<protein>
    <submittedName>
        <fullName evidence="1">Uncharacterized protein</fullName>
    </submittedName>
</protein>
<name>A0A6A3IB23_9STRA</name>
<dbReference type="AlphaFoldDB" id="A0A6A3IB23"/>
<sequence length="117" mass="12795">MQILARALIVTTALFHNNITSAISHSLTHFHSFNVVHLTHKNFGANVGVAVRRCSRLLHVNHLLRGHLSDACAFIVVCIEGTNKVVARHGALLLKHSNHERAWCSAGGDVHVPVSSR</sequence>